<sequence>MGVTWSQFFPPAPTITEATLPSQEGRVFIITGGYSGVGFELCAILYRAGGTVYLAGRDEEKGQAAVVKIKAQCMTSSAGDVIFLKLSLDDLASIKPAVATFIAAESRLDVLFNNAGVSNPPRGSVSAQGHELQLSTNCLGPHLLTQLLLPTLRRTAAISASGSVRAIWTSSIVVDLSAPTIAIELSELEHPHANQQHNYVNTKVGNWFLANSLANQAGKDGILSLAQNPGNLKTDLTRHLPAIVPILTAPLLYPARNGAYTALWAAFSDRLTIQDGGKYILPWGRLHPNPREDLLAAMKSKEDGGTGIADGFMEYCNKQISGFK</sequence>
<dbReference type="HOGENOM" id="CLU_010194_44_6_1"/>
<dbReference type="GO" id="GO:0016491">
    <property type="term" value="F:oxidoreductase activity"/>
    <property type="evidence" value="ECO:0007669"/>
    <property type="project" value="UniProtKB-KW"/>
</dbReference>
<accession>A0A0C3GLT3</accession>
<evidence type="ECO:0000313" key="5">
    <source>
        <dbReference type="Proteomes" id="UP000054321"/>
    </source>
</evidence>
<evidence type="ECO:0008006" key="6">
    <source>
        <dbReference type="Google" id="ProtNLM"/>
    </source>
</evidence>
<keyword evidence="5" id="KW-1185">Reference proteome</keyword>
<dbReference type="InterPro" id="IPR036291">
    <property type="entry name" value="NAD(P)-bd_dom_sf"/>
</dbReference>
<organism evidence="4 5">
    <name type="scientific">Oidiodendron maius (strain Zn)</name>
    <dbReference type="NCBI Taxonomy" id="913774"/>
    <lineage>
        <taxon>Eukaryota</taxon>
        <taxon>Fungi</taxon>
        <taxon>Dikarya</taxon>
        <taxon>Ascomycota</taxon>
        <taxon>Pezizomycotina</taxon>
        <taxon>Leotiomycetes</taxon>
        <taxon>Leotiomycetes incertae sedis</taxon>
        <taxon>Myxotrichaceae</taxon>
        <taxon>Oidiodendron</taxon>
    </lineage>
</organism>
<name>A0A0C3GLT3_OIDMZ</name>
<dbReference type="Pfam" id="PF00106">
    <property type="entry name" value="adh_short"/>
    <property type="match status" value="1"/>
</dbReference>
<dbReference type="PRINTS" id="PR00081">
    <property type="entry name" value="GDHRDH"/>
</dbReference>
<dbReference type="AlphaFoldDB" id="A0A0C3GLT3"/>
<proteinExistence type="inferred from homology"/>
<dbReference type="SUPFAM" id="SSF51735">
    <property type="entry name" value="NAD(P)-binding Rossmann-fold domains"/>
    <property type="match status" value="1"/>
</dbReference>
<dbReference type="InParanoid" id="A0A0C3GLT3"/>
<evidence type="ECO:0000256" key="1">
    <source>
        <dbReference type="ARBA" id="ARBA00006484"/>
    </source>
</evidence>
<dbReference type="EMBL" id="KN832882">
    <property type="protein sequence ID" value="KIM97075.1"/>
    <property type="molecule type" value="Genomic_DNA"/>
</dbReference>
<comment type="similarity">
    <text evidence="1">Belongs to the short-chain dehydrogenases/reductases (SDR) family.</text>
</comment>
<dbReference type="PANTHER" id="PTHR24320">
    <property type="entry name" value="RETINOL DEHYDROGENASE"/>
    <property type="match status" value="1"/>
</dbReference>
<evidence type="ECO:0000313" key="4">
    <source>
        <dbReference type="EMBL" id="KIM97075.1"/>
    </source>
</evidence>
<evidence type="ECO:0000256" key="3">
    <source>
        <dbReference type="ARBA" id="ARBA00023002"/>
    </source>
</evidence>
<reference evidence="4 5" key="1">
    <citation type="submission" date="2014-04" db="EMBL/GenBank/DDBJ databases">
        <authorList>
            <consortium name="DOE Joint Genome Institute"/>
            <person name="Kuo A."/>
            <person name="Martino E."/>
            <person name="Perotto S."/>
            <person name="Kohler A."/>
            <person name="Nagy L.G."/>
            <person name="Floudas D."/>
            <person name="Copeland A."/>
            <person name="Barry K.W."/>
            <person name="Cichocki N."/>
            <person name="Veneault-Fourrey C."/>
            <person name="LaButti K."/>
            <person name="Lindquist E.A."/>
            <person name="Lipzen A."/>
            <person name="Lundell T."/>
            <person name="Morin E."/>
            <person name="Murat C."/>
            <person name="Sun H."/>
            <person name="Tunlid A."/>
            <person name="Henrissat B."/>
            <person name="Grigoriev I.V."/>
            <person name="Hibbett D.S."/>
            <person name="Martin F."/>
            <person name="Nordberg H.P."/>
            <person name="Cantor M.N."/>
            <person name="Hua S.X."/>
        </authorList>
    </citation>
    <scope>NUCLEOTIDE SEQUENCE [LARGE SCALE GENOMIC DNA]</scope>
    <source>
        <strain evidence="4 5">Zn</strain>
    </source>
</reference>
<dbReference type="Proteomes" id="UP000054321">
    <property type="component" value="Unassembled WGS sequence"/>
</dbReference>
<keyword evidence="3" id="KW-0560">Oxidoreductase</keyword>
<gene>
    <name evidence="4" type="ORF">OIDMADRAFT_168826</name>
</gene>
<dbReference type="Gene3D" id="3.40.50.720">
    <property type="entry name" value="NAD(P)-binding Rossmann-like Domain"/>
    <property type="match status" value="1"/>
</dbReference>
<reference evidence="5" key="2">
    <citation type="submission" date="2015-01" db="EMBL/GenBank/DDBJ databases">
        <title>Evolutionary Origins and Diversification of the Mycorrhizal Mutualists.</title>
        <authorList>
            <consortium name="DOE Joint Genome Institute"/>
            <consortium name="Mycorrhizal Genomics Consortium"/>
            <person name="Kohler A."/>
            <person name="Kuo A."/>
            <person name="Nagy L.G."/>
            <person name="Floudas D."/>
            <person name="Copeland A."/>
            <person name="Barry K.W."/>
            <person name="Cichocki N."/>
            <person name="Veneault-Fourrey C."/>
            <person name="LaButti K."/>
            <person name="Lindquist E.A."/>
            <person name="Lipzen A."/>
            <person name="Lundell T."/>
            <person name="Morin E."/>
            <person name="Murat C."/>
            <person name="Riley R."/>
            <person name="Ohm R."/>
            <person name="Sun H."/>
            <person name="Tunlid A."/>
            <person name="Henrissat B."/>
            <person name="Grigoriev I.V."/>
            <person name="Hibbett D.S."/>
            <person name="Martin F."/>
        </authorList>
    </citation>
    <scope>NUCLEOTIDE SEQUENCE [LARGE SCALE GENOMIC DNA]</scope>
    <source>
        <strain evidence="5">Zn</strain>
    </source>
</reference>
<dbReference type="OrthoDB" id="191139at2759"/>
<protein>
    <recommendedName>
        <fullName evidence="6">Ketoreductase (KR) domain-containing protein</fullName>
    </recommendedName>
</protein>
<evidence type="ECO:0000256" key="2">
    <source>
        <dbReference type="ARBA" id="ARBA00022857"/>
    </source>
</evidence>
<dbReference type="PANTHER" id="PTHR24320:SF236">
    <property type="entry name" value="SHORT-CHAIN DEHYDROGENASE-RELATED"/>
    <property type="match status" value="1"/>
</dbReference>
<keyword evidence="2" id="KW-0521">NADP</keyword>
<dbReference type="STRING" id="913774.A0A0C3GLT3"/>
<dbReference type="InterPro" id="IPR002347">
    <property type="entry name" value="SDR_fam"/>
</dbReference>